<dbReference type="PROSITE" id="PS01097">
    <property type="entry name" value="HUPF_HYPC"/>
    <property type="match status" value="1"/>
</dbReference>
<dbReference type="InterPro" id="IPR019812">
    <property type="entry name" value="Hydgase_assmbl_chp_CS"/>
</dbReference>
<comment type="similarity">
    <text evidence="1">Belongs to the HupF/HypC family.</text>
</comment>
<sequence>MCLAIPSKVLSIDENNIAEVDTLGVKRQVSLDLIQEEVKPGDYVLIHVGYAMGKIDEKEALESIEVYKMLAEAAMEDDFAIDPEKLVNEDGPLLYKPEEEENKQ</sequence>
<evidence type="ECO:0000256" key="1">
    <source>
        <dbReference type="ARBA" id="ARBA00006018"/>
    </source>
</evidence>
<organism evidence="2 3">
    <name type="scientific">Nautilia profundicola (strain ATCC BAA-1463 / DSM 18972 / AmH)</name>
    <dbReference type="NCBI Taxonomy" id="598659"/>
    <lineage>
        <taxon>Bacteria</taxon>
        <taxon>Pseudomonadati</taxon>
        <taxon>Campylobacterota</taxon>
        <taxon>Epsilonproteobacteria</taxon>
        <taxon>Nautiliales</taxon>
        <taxon>Nautiliaceae</taxon>
        <taxon>Nautilia</taxon>
    </lineage>
</organism>
<dbReference type="OrthoDB" id="9806017at2"/>
<dbReference type="RefSeq" id="WP_015902536.1">
    <property type="nucleotide sequence ID" value="NC_012115.1"/>
</dbReference>
<dbReference type="HOGENOM" id="CLU_159381_2_0_7"/>
<dbReference type="Gene3D" id="2.30.30.140">
    <property type="match status" value="1"/>
</dbReference>
<dbReference type="PANTHER" id="PTHR35177:SF2">
    <property type="entry name" value="HYDROGENASE MATURATION FACTOR HYBG"/>
    <property type="match status" value="1"/>
</dbReference>
<dbReference type="InterPro" id="IPR001109">
    <property type="entry name" value="Hydrogenase_HupF/HypC"/>
</dbReference>
<dbReference type="Proteomes" id="UP000000448">
    <property type="component" value="Chromosome"/>
</dbReference>
<dbReference type="KEGG" id="nam:NAMH_0738"/>
<dbReference type="PANTHER" id="PTHR35177">
    <property type="entry name" value="HYDROGENASE MATURATION FACTOR HYBG"/>
    <property type="match status" value="1"/>
</dbReference>
<evidence type="ECO:0000313" key="2">
    <source>
        <dbReference type="EMBL" id="ACM93484.1"/>
    </source>
</evidence>
<protein>
    <submittedName>
        <fullName evidence="2">Hydrogenase assembly chaperone HypC/HupF</fullName>
    </submittedName>
</protein>
<dbReference type="PRINTS" id="PR00445">
    <property type="entry name" value="HUPFHYPC"/>
</dbReference>
<gene>
    <name evidence="2" type="primary">hypC</name>
    <name evidence="2" type="ordered locus">NAMH_0738</name>
</gene>
<name>B9L933_NAUPA</name>
<dbReference type="GO" id="GO:0051604">
    <property type="term" value="P:protein maturation"/>
    <property type="evidence" value="ECO:0007669"/>
    <property type="project" value="TreeGrafter"/>
</dbReference>
<dbReference type="Pfam" id="PF01455">
    <property type="entry name" value="HupF_HypC"/>
    <property type="match status" value="1"/>
</dbReference>
<dbReference type="GO" id="GO:1902670">
    <property type="term" value="F:carbon dioxide binding"/>
    <property type="evidence" value="ECO:0007669"/>
    <property type="project" value="TreeGrafter"/>
</dbReference>
<dbReference type="AlphaFoldDB" id="B9L933"/>
<reference evidence="2 3" key="1">
    <citation type="journal article" date="2009" name="PLoS Genet.">
        <title>Adaptations to submarine hydrothermal environments exemplified by the genome of Nautilia profundicola.</title>
        <authorList>
            <person name="Campbell B.J."/>
            <person name="Smith J.L."/>
            <person name="Hanson T.E."/>
            <person name="Klotz M.G."/>
            <person name="Stein L.Y."/>
            <person name="Lee C.K."/>
            <person name="Wu D."/>
            <person name="Robinson J.M."/>
            <person name="Khouri H.M."/>
            <person name="Eisen J.A."/>
            <person name="Cary S.C."/>
        </authorList>
    </citation>
    <scope>NUCLEOTIDE SEQUENCE [LARGE SCALE GENOMIC DNA]</scope>
    <source>
        <strain evidence="3">ATCC BAA-1463 / DSM 18972 / AmH</strain>
    </source>
</reference>
<dbReference type="FunFam" id="2.30.30.140:FF:000022">
    <property type="entry name" value="Hydrogenase assembly chaperone HybG"/>
    <property type="match status" value="1"/>
</dbReference>
<keyword evidence="3" id="KW-1185">Reference proteome</keyword>
<dbReference type="STRING" id="598659.NAMH_0738"/>
<dbReference type="eggNOG" id="COG0298">
    <property type="taxonomic scope" value="Bacteria"/>
</dbReference>
<dbReference type="SUPFAM" id="SSF159127">
    <property type="entry name" value="HupF/HypC-like"/>
    <property type="match status" value="1"/>
</dbReference>
<dbReference type="GO" id="GO:0005506">
    <property type="term" value="F:iron ion binding"/>
    <property type="evidence" value="ECO:0007669"/>
    <property type="project" value="TreeGrafter"/>
</dbReference>
<dbReference type="NCBIfam" id="TIGR00074">
    <property type="entry name" value="hypC_hupF"/>
    <property type="match status" value="1"/>
</dbReference>
<proteinExistence type="inferred from homology"/>
<dbReference type="EMBL" id="CP001279">
    <property type="protein sequence ID" value="ACM93484.1"/>
    <property type="molecule type" value="Genomic_DNA"/>
</dbReference>
<accession>B9L933</accession>
<evidence type="ECO:0000313" key="3">
    <source>
        <dbReference type="Proteomes" id="UP000000448"/>
    </source>
</evidence>